<accession>A0AAW5B7Y4</accession>
<proteinExistence type="predicted"/>
<keyword evidence="2" id="KW-1133">Transmembrane helix</keyword>
<evidence type="ECO:0000313" key="4">
    <source>
        <dbReference type="Proteomes" id="UP001199631"/>
    </source>
</evidence>
<dbReference type="RefSeq" id="WP_238020020.1">
    <property type="nucleotide sequence ID" value="NZ_JAIFZM010000008.1"/>
</dbReference>
<evidence type="ECO:0000256" key="2">
    <source>
        <dbReference type="SAM" id="Phobius"/>
    </source>
</evidence>
<evidence type="ECO:0000313" key="3">
    <source>
        <dbReference type="EMBL" id="MCG3419643.1"/>
    </source>
</evidence>
<organism evidence="3 4">
    <name type="scientific">Oceanobacillus jordanicus</name>
    <dbReference type="NCBI Taxonomy" id="2867266"/>
    <lineage>
        <taxon>Bacteria</taxon>
        <taxon>Bacillati</taxon>
        <taxon>Bacillota</taxon>
        <taxon>Bacilli</taxon>
        <taxon>Bacillales</taxon>
        <taxon>Bacillaceae</taxon>
        <taxon>Oceanobacillus</taxon>
    </lineage>
</organism>
<feature type="transmembrane region" description="Helical" evidence="2">
    <location>
        <begin position="20"/>
        <end position="38"/>
    </location>
</feature>
<protein>
    <submittedName>
        <fullName evidence="3">Sporulation protein YunB</fullName>
    </submittedName>
</protein>
<dbReference type="NCBIfam" id="TIGR02832">
    <property type="entry name" value="spo_yunB"/>
    <property type="match status" value="1"/>
</dbReference>
<gene>
    <name evidence="3" type="primary">yunB</name>
    <name evidence="3" type="ORF">K3T81_10795</name>
</gene>
<comment type="caution">
    <text evidence="3">The sequence shown here is derived from an EMBL/GenBank/DDBJ whole genome shotgun (WGS) entry which is preliminary data.</text>
</comment>
<sequence length="263" mass="28777">MKFRKRYGTSRATPPAKTVFLFTIVLFGLMVLLSIVIVDKKITPVLMDIAVVKTEEFATRTINAAVKSTENISFDDLMDVRMDNNGNVSLLGWNSVAVNRALRIATNKAEYFLYGMNKGETLDINDPELDPIEYGDTPGELANQDPTVVEIPIGQATGSTILSNLGPKIPVHFEIVGSIQSDVKYEEREIGLNGALIEIYIPVSVNVQIVVPFTTETTTISTKVYVDSKVIMGDVPEFYNRGGGDSSGDGPNISIPRNDLNND</sequence>
<dbReference type="PIRSF" id="PIRSF021383">
    <property type="entry name" value="YunB"/>
    <property type="match status" value="1"/>
</dbReference>
<keyword evidence="2" id="KW-0812">Transmembrane</keyword>
<evidence type="ECO:0000256" key="1">
    <source>
        <dbReference type="SAM" id="MobiDB-lite"/>
    </source>
</evidence>
<keyword evidence="4" id="KW-1185">Reference proteome</keyword>
<reference evidence="3 4" key="1">
    <citation type="journal article" date="2022" name="Evol. Bioinform. Online">
        <title>Draft Genome Sequence of Oceanobacillus jordanicus Strain GSFE11, a Halotolerant Plant Growth-Promoting Bacterial Endophyte Isolated From the Jordan Valley.</title>
        <authorList>
            <person name="Alhindi T."/>
            <person name="Albdaiwi R."/>
        </authorList>
    </citation>
    <scope>NUCLEOTIDE SEQUENCE [LARGE SCALE GENOMIC DNA]</scope>
    <source>
        <strain evidence="3 4">GSFE11</strain>
    </source>
</reference>
<dbReference type="Proteomes" id="UP001199631">
    <property type="component" value="Unassembled WGS sequence"/>
</dbReference>
<name>A0AAW5B7Y4_9BACI</name>
<dbReference type="EMBL" id="JAIFZM010000008">
    <property type="protein sequence ID" value="MCG3419643.1"/>
    <property type="molecule type" value="Genomic_DNA"/>
</dbReference>
<dbReference type="AlphaFoldDB" id="A0AAW5B7Y4"/>
<dbReference type="InterPro" id="IPR014197">
    <property type="entry name" value="Sporulation_prot_YunB"/>
</dbReference>
<feature type="region of interest" description="Disordered" evidence="1">
    <location>
        <begin position="241"/>
        <end position="263"/>
    </location>
</feature>
<dbReference type="Pfam" id="PF09560">
    <property type="entry name" value="Spore_YunB"/>
    <property type="match status" value="1"/>
</dbReference>
<keyword evidence="2" id="KW-0472">Membrane</keyword>